<dbReference type="InterPro" id="IPR029425">
    <property type="entry name" value="MMS22L_N"/>
</dbReference>
<evidence type="ECO:0000256" key="8">
    <source>
        <dbReference type="ARBA" id="ARBA00023204"/>
    </source>
</evidence>
<feature type="domain" description="Protein MMS22-like N-terminal" evidence="11">
    <location>
        <begin position="159"/>
        <end position="267"/>
    </location>
</feature>
<evidence type="ECO:0000256" key="9">
    <source>
        <dbReference type="ARBA" id="ARBA00023242"/>
    </source>
</evidence>
<keyword evidence="14" id="KW-1185">Reference proteome</keyword>
<dbReference type="Pfam" id="PF14911">
    <property type="entry name" value="MMS22L_C"/>
    <property type="match status" value="1"/>
</dbReference>
<comment type="similarity">
    <text evidence="3">Belongs to the MMS22 family. MMS22L subfamily.</text>
</comment>
<dbReference type="GO" id="GO:0043596">
    <property type="term" value="C:nuclear replication fork"/>
    <property type="evidence" value="ECO:0007669"/>
    <property type="project" value="TreeGrafter"/>
</dbReference>
<evidence type="ECO:0000256" key="3">
    <source>
        <dbReference type="ARBA" id="ARBA00006585"/>
    </source>
</evidence>
<dbReference type="PANTHER" id="PTHR28547">
    <property type="entry name" value="PROTEIN MMS22-LIKE"/>
    <property type="match status" value="1"/>
</dbReference>
<comment type="caution">
    <text evidence="13">The sequence shown here is derived from an EMBL/GenBank/DDBJ whole genome shotgun (WGS) entry which is preliminary data.</text>
</comment>
<gene>
    <name evidence="13" type="ORF">HPB48_016085</name>
</gene>
<dbReference type="AlphaFoldDB" id="A0A9J6GYC1"/>
<protein>
    <recommendedName>
        <fullName evidence="4">Protein MMS22-like</fullName>
    </recommendedName>
    <alternativeName>
        <fullName evidence="10">Methyl methanesulfonate-sensitivity protein 22-like</fullName>
    </alternativeName>
</protein>
<proteinExistence type="inferred from homology"/>
<comment type="subcellular location">
    <subcellularLocation>
        <location evidence="2">Chromosome</location>
    </subcellularLocation>
    <subcellularLocation>
        <location evidence="1">Nucleus</location>
    </subcellularLocation>
</comment>
<accession>A0A9J6GYC1</accession>
<evidence type="ECO:0000259" key="11">
    <source>
        <dbReference type="Pfam" id="PF14910"/>
    </source>
</evidence>
<keyword evidence="7" id="KW-0156">Chromatin regulator</keyword>
<dbReference type="InterPro" id="IPR029424">
    <property type="entry name" value="MMS22L_C"/>
</dbReference>
<dbReference type="EMBL" id="JABSTR010000010">
    <property type="protein sequence ID" value="KAH9380227.1"/>
    <property type="molecule type" value="Genomic_DNA"/>
</dbReference>
<evidence type="ECO:0000256" key="1">
    <source>
        <dbReference type="ARBA" id="ARBA00004123"/>
    </source>
</evidence>
<evidence type="ECO:0000313" key="13">
    <source>
        <dbReference type="EMBL" id="KAH9380227.1"/>
    </source>
</evidence>
<evidence type="ECO:0000256" key="4">
    <source>
        <dbReference type="ARBA" id="ARBA00021061"/>
    </source>
</evidence>
<dbReference type="Pfam" id="PF14910">
    <property type="entry name" value="MMS22L_N"/>
    <property type="match status" value="2"/>
</dbReference>
<dbReference type="OrthoDB" id="8193282at2759"/>
<keyword evidence="5" id="KW-0158">Chromosome</keyword>
<dbReference type="GO" id="GO:0000724">
    <property type="term" value="P:double-strand break repair via homologous recombination"/>
    <property type="evidence" value="ECO:0007669"/>
    <property type="project" value="InterPro"/>
</dbReference>
<evidence type="ECO:0000259" key="12">
    <source>
        <dbReference type="Pfam" id="PF14911"/>
    </source>
</evidence>
<dbReference type="GO" id="GO:0006325">
    <property type="term" value="P:chromatin organization"/>
    <property type="evidence" value="ECO:0007669"/>
    <property type="project" value="UniProtKB-KW"/>
</dbReference>
<evidence type="ECO:0000256" key="2">
    <source>
        <dbReference type="ARBA" id="ARBA00004286"/>
    </source>
</evidence>
<evidence type="ECO:0000313" key="14">
    <source>
        <dbReference type="Proteomes" id="UP000821853"/>
    </source>
</evidence>
<evidence type="ECO:0000256" key="7">
    <source>
        <dbReference type="ARBA" id="ARBA00022853"/>
    </source>
</evidence>
<sequence>MFDCTDRAVRVGASACNFSPDVPYVRLCGQLLCRDRLTHAQLTRLFWSARSKFMTLDVSQSFRRSTEAYKQHHEVSCLLAYIRHEVDRLADTGASRDGLDSFGRETADSMGPHDFCRCVVDELRQTLRMVGPCSGLPVADWNHCDSGDGHRFHLALEVWWTALHVVDVAMSFNLLRAGVERTERDSFCLWLLAAAAEARKNCVWGAKKERLMRVVVRSCIRLCGLWEPSLELVQPLLDFYLKHLDESFMIASCHFQAFQAACQTSQQIQVRALALAECDDLGVSICSRFHANRVEELTEVGLRNCSLLFLVLSLSIRQHPEEPVDRLLSVLALVPADSPVEKLQAALRSLFAVLLLLQTTSADLSTAAQKTAAWFFERCVSSKRSAKSHRLALSHPLWCSGLAPQGGSQCQSLRTALLPVYTQGIRDVVDASSNLALSEQALLAFSGAICRSSLQFLHKALALPVHAPAPQACFTDLAVSITLLALDLPPPQSGQVKASFVSLFDHFGCSPHTHPSASGRFLCLLLEDDQVSSELETRAANAEARIVQSWLRCCVAVEPPCAEMTRLSRIILSRKEFERYNALVGAVVPSKDDDLLTHDELAVHFLDCLAQYADIVSAMDGLSALSQLRQSVAFYLRDFASLVVAQLRSGTATSTRLANVYFLCGQLFRLCAGLLYTRGMADCLLPKLLDSLVLPSALYAGKLIPQAQLAAIKQHLPLFVCGLLILSPQSDAYIERKLKDIVVHYLPMFPTVGQASQLDTAKPVAKAEATCFLELKPICCGKPSLCPAQISRVEPMAKARTDGFPKPMAAKKLSFLCV</sequence>
<evidence type="ECO:0000256" key="5">
    <source>
        <dbReference type="ARBA" id="ARBA00022454"/>
    </source>
</evidence>
<reference evidence="13 14" key="1">
    <citation type="journal article" date="2020" name="Cell">
        <title>Large-Scale Comparative Analyses of Tick Genomes Elucidate Their Genetic Diversity and Vector Capacities.</title>
        <authorList>
            <consortium name="Tick Genome and Microbiome Consortium (TIGMIC)"/>
            <person name="Jia N."/>
            <person name="Wang J."/>
            <person name="Shi W."/>
            <person name="Du L."/>
            <person name="Sun Y."/>
            <person name="Zhan W."/>
            <person name="Jiang J.F."/>
            <person name="Wang Q."/>
            <person name="Zhang B."/>
            <person name="Ji P."/>
            <person name="Bell-Sakyi L."/>
            <person name="Cui X.M."/>
            <person name="Yuan T.T."/>
            <person name="Jiang B.G."/>
            <person name="Yang W.F."/>
            <person name="Lam T.T."/>
            <person name="Chang Q.C."/>
            <person name="Ding S.J."/>
            <person name="Wang X.J."/>
            <person name="Zhu J.G."/>
            <person name="Ruan X.D."/>
            <person name="Zhao L."/>
            <person name="Wei J.T."/>
            <person name="Ye R.Z."/>
            <person name="Que T.C."/>
            <person name="Du C.H."/>
            <person name="Zhou Y.H."/>
            <person name="Cheng J.X."/>
            <person name="Dai P.F."/>
            <person name="Guo W.B."/>
            <person name="Han X.H."/>
            <person name="Huang E.J."/>
            <person name="Li L.F."/>
            <person name="Wei W."/>
            <person name="Gao Y.C."/>
            <person name="Liu J.Z."/>
            <person name="Shao H.Z."/>
            <person name="Wang X."/>
            <person name="Wang C.C."/>
            <person name="Yang T.C."/>
            <person name="Huo Q.B."/>
            <person name="Li W."/>
            <person name="Chen H.Y."/>
            <person name="Chen S.E."/>
            <person name="Zhou L.G."/>
            <person name="Ni X.B."/>
            <person name="Tian J.H."/>
            <person name="Sheng Y."/>
            <person name="Liu T."/>
            <person name="Pan Y.S."/>
            <person name="Xia L.Y."/>
            <person name="Li J."/>
            <person name="Zhao F."/>
            <person name="Cao W.C."/>
        </authorList>
    </citation>
    <scope>NUCLEOTIDE SEQUENCE [LARGE SCALE GENOMIC DNA]</scope>
    <source>
        <strain evidence="13">HaeL-2018</strain>
    </source>
</reference>
<name>A0A9J6GYC1_HAELO</name>
<keyword evidence="8" id="KW-0234">DNA repair</keyword>
<dbReference type="InterPro" id="IPR042320">
    <property type="entry name" value="MMS22-like"/>
</dbReference>
<keyword evidence="6" id="KW-0227">DNA damage</keyword>
<dbReference type="VEuPathDB" id="VectorBase:HLOH_045317"/>
<evidence type="ECO:0000256" key="6">
    <source>
        <dbReference type="ARBA" id="ARBA00022763"/>
    </source>
</evidence>
<dbReference type="GO" id="GO:0031297">
    <property type="term" value="P:replication fork processing"/>
    <property type="evidence" value="ECO:0007669"/>
    <property type="project" value="InterPro"/>
</dbReference>
<keyword evidence="9" id="KW-0539">Nucleus</keyword>
<feature type="domain" description="MMS22-like C-terminal" evidence="12">
    <location>
        <begin position="564"/>
        <end position="767"/>
    </location>
</feature>
<organism evidence="13 14">
    <name type="scientific">Haemaphysalis longicornis</name>
    <name type="common">Bush tick</name>
    <dbReference type="NCBI Taxonomy" id="44386"/>
    <lineage>
        <taxon>Eukaryota</taxon>
        <taxon>Metazoa</taxon>
        <taxon>Ecdysozoa</taxon>
        <taxon>Arthropoda</taxon>
        <taxon>Chelicerata</taxon>
        <taxon>Arachnida</taxon>
        <taxon>Acari</taxon>
        <taxon>Parasitiformes</taxon>
        <taxon>Ixodida</taxon>
        <taxon>Ixodoidea</taxon>
        <taxon>Ixodidae</taxon>
        <taxon>Haemaphysalinae</taxon>
        <taxon>Haemaphysalis</taxon>
    </lineage>
</organism>
<feature type="domain" description="Protein MMS22-like N-terminal" evidence="11">
    <location>
        <begin position="285"/>
        <end position="444"/>
    </location>
</feature>
<dbReference type="Proteomes" id="UP000821853">
    <property type="component" value="Chromosome 8"/>
</dbReference>
<evidence type="ECO:0000256" key="10">
    <source>
        <dbReference type="ARBA" id="ARBA00033326"/>
    </source>
</evidence>
<dbReference type="PANTHER" id="PTHR28547:SF1">
    <property type="entry name" value="PROTEIN MMS22-LIKE"/>
    <property type="match status" value="1"/>
</dbReference>
<dbReference type="OMA" id="VVRSCMS"/>